<dbReference type="Proteomes" id="UP000248961">
    <property type="component" value="Unassembled WGS sequence"/>
</dbReference>
<dbReference type="GeneID" id="37205242"/>
<feature type="region of interest" description="Disordered" evidence="1">
    <location>
        <begin position="544"/>
        <end position="566"/>
    </location>
</feature>
<evidence type="ECO:0000313" key="3">
    <source>
        <dbReference type="Proteomes" id="UP000248961"/>
    </source>
</evidence>
<evidence type="ECO:0008006" key="4">
    <source>
        <dbReference type="Google" id="ProtNLM"/>
    </source>
</evidence>
<feature type="compositionally biased region" description="Low complexity" evidence="1">
    <location>
        <begin position="556"/>
        <end position="566"/>
    </location>
</feature>
<name>A0A395HWS9_ASPHC</name>
<dbReference type="RefSeq" id="XP_025551404.1">
    <property type="nucleotide sequence ID" value="XM_025700953.1"/>
</dbReference>
<evidence type="ECO:0000256" key="1">
    <source>
        <dbReference type="SAM" id="MobiDB-lite"/>
    </source>
</evidence>
<dbReference type="InterPro" id="IPR029063">
    <property type="entry name" value="SAM-dependent_MTases_sf"/>
</dbReference>
<dbReference type="Gene3D" id="3.40.50.150">
    <property type="entry name" value="Vaccinia Virus protein VP39"/>
    <property type="match status" value="1"/>
</dbReference>
<evidence type="ECO:0000313" key="2">
    <source>
        <dbReference type="EMBL" id="RAL12250.1"/>
    </source>
</evidence>
<dbReference type="EMBL" id="KZ824284">
    <property type="protein sequence ID" value="RAL12250.1"/>
    <property type="molecule type" value="Genomic_DNA"/>
</dbReference>
<reference evidence="2 3" key="1">
    <citation type="submission" date="2018-02" db="EMBL/GenBank/DDBJ databases">
        <title>The genomes of Aspergillus section Nigri reveals drivers in fungal speciation.</title>
        <authorList>
            <consortium name="DOE Joint Genome Institute"/>
            <person name="Vesth T.C."/>
            <person name="Nybo J."/>
            <person name="Theobald S."/>
            <person name="Brandl J."/>
            <person name="Frisvad J.C."/>
            <person name="Nielsen K.F."/>
            <person name="Lyhne E.K."/>
            <person name="Kogle M.E."/>
            <person name="Kuo A."/>
            <person name="Riley R."/>
            <person name="Clum A."/>
            <person name="Nolan M."/>
            <person name="Lipzen A."/>
            <person name="Salamov A."/>
            <person name="Henrissat B."/>
            <person name="Wiebenga A."/>
            <person name="De vries R.P."/>
            <person name="Grigoriev I.V."/>
            <person name="Mortensen U.H."/>
            <person name="Andersen M.R."/>
            <person name="Baker S.E."/>
        </authorList>
    </citation>
    <scope>NUCLEOTIDE SEQUENCE [LARGE SCALE GENOMIC DNA]</scope>
    <source>
        <strain evidence="2 3">CBS 101889</strain>
    </source>
</reference>
<protein>
    <recommendedName>
        <fullName evidence="4">rRNA adenine N(6)-methyltransferase</fullName>
    </recommendedName>
</protein>
<sequence length="640" mass="72471">MASKTWATKVRASAERWKPVPQYPLSELMSKACAGPRKRAVKFPQLANDELGDHMLQRISPFLRRNAPLDILDLWPGNGLWSSKINEALRPRRHVLLEPELQLWGKFLEPLAKNNECYKIDSTNPRLIEDWKSILTQYFPEQGPENSDNSGALPCNHTLLVLANLSMPNSNRDHMTATRWMSMFLDSCLRQTGLHSYGAVRILATMPQEDAQAILPRQVNDRKRLALIAENVALHNFEVAAHQEDYYWANTRGFERTKADRERLNERATANGFPPIPGREPAPFVAVPDLSLLDQPVARSSIYTLRILTEAHANLLKTIEELGNTPPTSPDYAKARAARGRLITRVRQEHQIMSITQALSRKLARLDELSRNIARVAARPTTTLADLEPLLSETAAVKQEIADTKIVNQKKSWSQMQFMWDDTRRQASDELTPTTLLAWDRRPFEALLINDEELYPRGDKRSMIYFEPNPDSPVASKFSPLDAAARADAHGLFEVLSLSLWRGREIITLHEILPLVFPGRSINDCVRAIPSLAQHAIRTPKPDFDSLPKTLVSDANSTNPDNNNNNNAELDPALCFQENLNYDFKDVRLHIIGCPVIWDICIEYSRYESRQSLTQLARSLGATMTGYRAGAHILRGKKIH</sequence>
<dbReference type="SUPFAM" id="SSF53335">
    <property type="entry name" value="S-adenosyl-L-methionine-dependent methyltransferases"/>
    <property type="match status" value="1"/>
</dbReference>
<keyword evidence="3" id="KW-1185">Reference proteome</keyword>
<dbReference type="OrthoDB" id="16079at2759"/>
<dbReference type="VEuPathDB" id="FungiDB:BO97DRAFT_63261"/>
<dbReference type="AlphaFoldDB" id="A0A395HWS9"/>
<proteinExistence type="predicted"/>
<organism evidence="2 3">
    <name type="scientific">Aspergillus homomorphus (strain CBS 101889)</name>
    <dbReference type="NCBI Taxonomy" id="1450537"/>
    <lineage>
        <taxon>Eukaryota</taxon>
        <taxon>Fungi</taxon>
        <taxon>Dikarya</taxon>
        <taxon>Ascomycota</taxon>
        <taxon>Pezizomycotina</taxon>
        <taxon>Eurotiomycetes</taxon>
        <taxon>Eurotiomycetidae</taxon>
        <taxon>Eurotiales</taxon>
        <taxon>Aspergillaceae</taxon>
        <taxon>Aspergillus</taxon>
        <taxon>Aspergillus subgen. Circumdati</taxon>
    </lineage>
</organism>
<accession>A0A395HWS9</accession>
<gene>
    <name evidence="2" type="ORF">BO97DRAFT_63261</name>
</gene>